<organism evidence="2 3">
    <name type="scientific">Actinophytocola xinjiangensis</name>
    <dbReference type="NCBI Taxonomy" id="485602"/>
    <lineage>
        <taxon>Bacteria</taxon>
        <taxon>Bacillati</taxon>
        <taxon>Actinomycetota</taxon>
        <taxon>Actinomycetes</taxon>
        <taxon>Pseudonocardiales</taxon>
        <taxon>Pseudonocardiaceae</taxon>
    </lineage>
</organism>
<dbReference type="AlphaFoldDB" id="A0A7Z0WP01"/>
<keyword evidence="2" id="KW-0808">Transferase</keyword>
<dbReference type="Proteomes" id="UP000185696">
    <property type="component" value="Unassembled WGS sequence"/>
</dbReference>
<reference evidence="2 3" key="1">
    <citation type="submission" date="2016-12" db="EMBL/GenBank/DDBJ databases">
        <title>The draft genome sequence of Actinophytocola xinjiangensis.</title>
        <authorList>
            <person name="Wang W."/>
            <person name="Yuan L."/>
        </authorList>
    </citation>
    <scope>NUCLEOTIDE SEQUENCE [LARGE SCALE GENOMIC DNA]</scope>
    <source>
        <strain evidence="2 3">CGMCC 4.4663</strain>
    </source>
</reference>
<accession>A0A7Z0WP01</accession>
<dbReference type="EMBL" id="MSIF01000004">
    <property type="protein sequence ID" value="OLF11435.1"/>
    <property type="molecule type" value="Genomic_DNA"/>
</dbReference>
<name>A0A7Z0WP01_9PSEU</name>
<dbReference type="OrthoDB" id="7942268at2"/>
<protein>
    <submittedName>
        <fullName evidence="2">GNAT family N-acetyltransferase</fullName>
    </submittedName>
</protein>
<keyword evidence="3" id="KW-1185">Reference proteome</keyword>
<dbReference type="GO" id="GO:0016747">
    <property type="term" value="F:acyltransferase activity, transferring groups other than amino-acyl groups"/>
    <property type="evidence" value="ECO:0007669"/>
    <property type="project" value="InterPro"/>
</dbReference>
<comment type="caution">
    <text evidence="2">The sequence shown here is derived from an EMBL/GenBank/DDBJ whole genome shotgun (WGS) entry which is preliminary data.</text>
</comment>
<dbReference type="InterPro" id="IPR016181">
    <property type="entry name" value="Acyl_CoA_acyltransferase"/>
</dbReference>
<dbReference type="PROSITE" id="PS51186">
    <property type="entry name" value="GNAT"/>
    <property type="match status" value="1"/>
</dbReference>
<dbReference type="RefSeq" id="WP_075132670.1">
    <property type="nucleotide sequence ID" value="NZ_MSIF01000004.1"/>
</dbReference>
<dbReference type="Gene3D" id="3.40.630.30">
    <property type="match status" value="1"/>
</dbReference>
<evidence type="ECO:0000313" key="3">
    <source>
        <dbReference type="Proteomes" id="UP000185696"/>
    </source>
</evidence>
<evidence type="ECO:0000259" key="1">
    <source>
        <dbReference type="PROSITE" id="PS51186"/>
    </source>
</evidence>
<sequence>MSDLIVRPLAAGETIDFHHLTDPALIDIQTTGRDYYAQAALGQYRPEWTWIALRDDRFVARAAWWGGPDDESPKALDWLDFGPGEQDAAVEILRAAPLTAEYCLILPPRWRDDPRARAAAEARIEVAERAGMRRFVERLRYGWTPADGLPDRPGRLRFTEEPDDERIREVLTQIVAGTLDAHQRQAIADGGPDAAVRDELEFLHWMPSPREWWRLAHTPEGDLVGLTVPGRNYGGPVIGIVGVVPGQRGHGYAYDLLVEATLLLRSHGADHIAADTDTTNTPMAATFARAGYPISQERVYLK</sequence>
<feature type="domain" description="N-acetyltransferase" evidence="1">
    <location>
        <begin position="165"/>
        <end position="302"/>
    </location>
</feature>
<proteinExistence type="predicted"/>
<dbReference type="InterPro" id="IPR000182">
    <property type="entry name" value="GNAT_dom"/>
</dbReference>
<dbReference type="Pfam" id="PF00583">
    <property type="entry name" value="Acetyltransf_1"/>
    <property type="match status" value="1"/>
</dbReference>
<dbReference type="SUPFAM" id="SSF55729">
    <property type="entry name" value="Acyl-CoA N-acyltransferases (Nat)"/>
    <property type="match status" value="1"/>
</dbReference>
<evidence type="ECO:0000313" key="2">
    <source>
        <dbReference type="EMBL" id="OLF11435.1"/>
    </source>
</evidence>
<gene>
    <name evidence="2" type="ORF">BLA60_10675</name>
</gene>